<protein>
    <submittedName>
        <fullName evidence="2">Uncharacterized protein</fullName>
    </submittedName>
</protein>
<evidence type="ECO:0000313" key="3">
    <source>
        <dbReference type="Proteomes" id="UP000229897"/>
    </source>
</evidence>
<dbReference type="RefSeq" id="WP_099875877.1">
    <property type="nucleotide sequence ID" value="NZ_CP024608.1"/>
</dbReference>
<dbReference type="AlphaFoldDB" id="A0A2D2DLH2"/>
<feature type="compositionally biased region" description="Low complexity" evidence="1">
    <location>
        <begin position="55"/>
        <end position="69"/>
    </location>
</feature>
<feature type="compositionally biased region" description="Pro residues" evidence="1">
    <location>
        <begin position="70"/>
        <end position="79"/>
    </location>
</feature>
<dbReference type="OrthoDB" id="8481003at2"/>
<sequence length="368" mass="39964">MTDLIPDEDHFDWPPYENSCAPVDPTDTPSLTTPIPLPTLDLPGTAGVASTLISPTTEPGAAPTLAAPATPAPPPPTHLPDLGPPQATPGFMSRSALFGVGRPGHGLPHAGPLKSKKIYKLAFFGERLSMADKGVWERVVARAREERVDAGLPFAVSLSELSPGRPGRNRDDRELARIWASLQRLASAEVEVEFSGAFRRGRLLASADRSKGATTVSLDASFALAALSEDIQFRLDSARRDGLPSNLARWLHDFLSTNAPRDEPFDLRYLREMCGWTARPRAFPEALREALAELAASCPSLVASWDIDESKGGRGKRRKSDLWELAIERGPERARQAYAPGYRPPAPREKRPVVQPATTPRRRGGVAL</sequence>
<name>A0A2D2DLH2_9BURK</name>
<feature type="region of interest" description="Disordered" evidence="1">
    <location>
        <begin position="1"/>
        <end position="33"/>
    </location>
</feature>
<dbReference type="KEGG" id="mass:CR152_15670"/>
<keyword evidence="3" id="KW-1185">Reference proteome</keyword>
<evidence type="ECO:0000313" key="2">
    <source>
        <dbReference type="EMBL" id="ATQ75805.1"/>
    </source>
</evidence>
<accession>A0A2D2DLH2</accession>
<feature type="region of interest" description="Disordered" evidence="1">
    <location>
        <begin position="49"/>
        <end position="79"/>
    </location>
</feature>
<evidence type="ECO:0000256" key="1">
    <source>
        <dbReference type="SAM" id="MobiDB-lite"/>
    </source>
</evidence>
<feature type="region of interest" description="Disordered" evidence="1">
    <location>
        <begin position="334"/>
        <end position="368"/>
    </location>
</feature>
<dbReference type="EMBL" id="CP024608">
    <property type="protein sequence ID" value="ATQ75805.1"/>
    <property type="molecule type" value="Genomic_DNA"/>
</dbReference>
<reference evidence="2" key="1">
    <citation type="submission" date="2017-10" db="EMBL/GenBank/DDBJ databases">
        <title>Massilia psychrophilum sp. nov., a novel purple-pigmented bacterium isolated from Tianshan glacier, Xinjiang Municipality, China.</title>
        <authorList>
            <person name="Wang H."/>
        </authorList>
    </citation>
    <scope>NUCLEOTIDE SEQUENCE [LARGE SCALE GENOMIC DNA]</scope>
    <source>
        <strain evidence="2">B2</strain>
    </source>
</reference>
<dbReference type="Proteomes" id="UP000229897">
    <property type="component" value="Chromosome"/>
</dbReference>
<gene>
    <name evidence="2" type="ORF">CR152_15670</name>
</gene>
<organism evidence="2 3">
    <name type="scientific">Massilia violaceinigra</name>
    <dbReference type="NCBI Taxonomy" id="2045208"/>
    <lineage>
        <taxon>Bacteria</taxon>
        <taxon>Pseudomonadati</taxon>
        <taxon>Pseudomonadota</taxon>
        <taxon>Betaproteobacteria</taxon>
        <taxon>Burkholderiales</taxon>
        <taxon>Oxalobacteraceae</taxon>
        <taxon>Telluria group</taxon>
        <taxon>Massilia</taxon>
    </lineage>
</organism>
<proteinExistence type="predicted"/>
<feature type="compositionally biased region" description="Low complexity" evidence="1">
    <location>
        <begin position="24"/>
        <end position="33"/>
    </location>
</feature>